<dbReference type="RefSeq" id="WP_064789818.1">
    <property type="nucleotide sequence ID" value="NZ_CP031555.1"/>
</dbReference>
<keyword evidence="2" id="KW-0802">TPR repeat</keyword>
<feature type="repeat" description="TPR" evidence="2">
    <location>
        <begin position="193"/>
        <end position="226"/>
    </location>
</feature>
<dbReference type="InterPro" id="IPR026634">
    <property type="entry name" value="TPST-like"/>
</dbReference>
<dbReference type="Gene3D" id="1.25.40.10">
    <property type="entry name" value="Tetratricopeptide repeat domain"/>
    <property type="match status" value="1"/>
</dbReference>
<dbReference type="Proteomes" id="UP000256971">
    <property type="component" value="Chromosome"/>
</dbReference>
<keyword evidence="4" id="KW-1185">Reference proteome</keyword>
<evidence type="ECO:0000256" key="2">
    <source>
        <dbReference type="PROSITE-ProRule" id="PRU00339"/>
    </source>
</evidence>
<dbReference type="EMBL" id="CP031555">
    <property type="protein sequence ID" value="AXO15307.1"/>
    <property type="molecule type" value="Genomic_DNA"/>
</dbReference>
<dbReference type="InterPro" id="IPR027417">
    <property type="entry name" value="P-loop_NTPase"/>
</dbReference>
<dbReference type="Pfam" id="PF13428">
    <property type="entry name" value="TPR_14"/>
    <property type="match status" value="1"/>
</dbReference>
<dbReference type="PROSITE" id="PS50005">
    <property type="entry name" value="TPR"/>
    <property type="match status" value="3"/>
</dbReference>
<protein>
    <submittedName>
        <fullName evidence="3">Sulfotransferase family protein</fullName>
    </submittedName>
</protein>
<name>A0ABM6Y0B0_9PROT</name>
<dbReference type="Pfam" id="PF13469">
    <property type="entry name" value="Sulfotransfer_3"/>
    <property type="match status" value="1"/>
</dbReference>
<evidence type="ECO:0000313" key="4">
    <source>
        <dbReference type="Proteomes" id="UP000256971"/>
    </source>
</evidence>
<evidence type="ECO:0000256" key="1">
    <source>
        <dbReference type="ARBA" id="ARBA00022679"/>
    </source>
</evidence>
<dbReference type="SUPFAM" id="SSF52540">
    <property type="entry name" value="P-loop containing nucleoside triphosphate hydrolases"/>
    <property type="match status" value="1"/>
</dbReference>
<sequence length="587" mass="65492">MTKAASPSSFAEKRSRQKADKLIQAAQSALASGNAADALARAQQAMSTAPGYGPALMMMAQIHRATGNLNEAAQLLQSACNLPDSKIDYFRELAGIFASASRYDLVQQILFAAIRKFPTHGQTYSDLGVYLIQSEHITQGITILEKAVSFSPDNWQALNNLGAALLKVGREKEALEYLARAEEIGPDDPERRTSNLLQLGEAKRHMGDLEGAQECFRKVIAQNPTSGRAWHDLADVMKFEPDSPEIKMMNDILNDTDIVLQKVDREMIGFALGKAYIDSKDPKQAIHHLDAANALRRQDFAENTPTQKAYDSKIACGRVRAIADYFPAELFKDLPQQDDNGPAHAFIVGMPRCGSTLTEQILGSHPETLATGELRTFPKFKDRLFGTLFPSQPEDHDKIGNSALLAELAKSYREEVHAMYPPTPATKLIIDKMLGNFSWVGLILLSVPGAKIIHCRRNPVDTCLSCYSKRFANLQVYTCNQTELGEFYRAYEDLMTHWRAVLPKDQFIEINYEDLVTNIEPEARRLIDFLGLPWDGAMLDFHKTERSVRTASAAQVRQGLYQTSVERWKPYAPYIKPLLKALGIKPD</sequence>
<reference evidence="3 4" key="1">
    <citation type="submission" date="2018-08" db="EMBL/GenBank/DDBJ databases">
        <title>Complete genome sequence of type strain Thalassospira indica MCCC 1A01103T, isolated from isolated from deep seawater of the Indian Ocean.</title>
        <authorList>
            <person name="Liu Y."/>
        </authorList>
    </citation>
    <scope>NUCLEOTIDE SEQUENCE [LARGE SCALE GENOMIC DNA]</scope>
    <source>
        <strain evidence="3 4">PB8BT</strain>
    </source>
</reference>
<dbReference type="InterPro" id="IPR011990">
    <property type="entry name" value="TPR-like_helical_dom_sf"/>
</dbReference>
<accession>A0ABM6Y0B0</accession>
<gene>
    <name evidence="3" type="ORF">DY252_14540</name>
</gene>
<dbReference type="SUPFAM" id="SSF48452">
    <property type="entry name" value="TPR-like"/>
    <property type="match status" value="1"/>
</dbReference>
<dbReference type="InterPro" id="IPR019734">
    <property type="entry name" value="TPR_rpt"/>
</dbReference>
<dbReference type="Gene3D" id="3.40.50.300">
    <property type="entry name" value="P-loop containing nucleotide triphosphate hydrolases"/>
    <property type="match status" value="1"/>
</dbReference>
<dbReference type="Pfam" id="PF14559">
    <property type="entry name" value="TPR_19"/>
    <property type="match status" value="2"/>
</dbReference>
<evidence type="ECO:0000313" key="3">
    <source>
        <dbReference type="EMBL" id="AXO15307.1"/>
    </source>
</evidence>
<dbReference type="PANTHER" id="PTHR12788:SF10">
    <property type="entry name" value="PROTEIN-TYROSINE SULFOTRANSFERASE"/>
    <property type="match status" value="1"/>
</dbReference>
<organism evidence="3 4">
    <name type="scientific">Thalassospira indica</name>
    <dbReference type="NCBI Taxonomy" id="1891279"/>
    <lineage>
        <taxon>Bacteria</taxon>
        <taxon>Pseudomonadati</taxon>
        <taxon>Pseudomonadota</taxon>
        <taxon>Alphaproteobacteria</taxon>
        <taxon>Rhodospirillales</taxon>
        <taxon>Thalassospiraceae</taxon>
        <taxon>Thalassospira</taxon>
    </lineage>
</organism>
<feature type="repeat" description="TPR" evidence="2">
    <location>
        <begin position="155"/>
        <end position="188"/>
    </location>
</feature>
<keyword evidence="1" id="KW-0808">Transferase</keyword>
<dbReference type="SMART" id="SM00028">
    <property type="entry name" value="TPR"/>
    <property type="match status" value="6"/>
</dbReference>
<dbReference type="PANTHER" id="PTHR12788">
    <property type="entry name" value="PROTEIN-TYROSINE SULFOTRANSFERASE 2"/>
    <property type="match status" value="1"/>
</dbReference>
<feature type="repeat" description="TPR" evidence="2">
    <location>
        <begin position="121"/>
        <end position="154"/>
    </location>
</feature>
<proteinExistence type="predicted"/>